<sequence length="429" mass="45252">MHVKPADRDAASAGASHSGRQLKEPSSLRKVRLGGGAARVPASNQTIDSPLRTLVSAIGQSLGARTPLRKQNGSSSAAAAAKNEPASCSTPVSSTRRMANNAASSSSQTPVRHTTSARVTITASTPRKSSLSSSSSATSSSSVSSSTPLKKHPVSAASSQTPISKKSSASSSFGSATRSSNNPTTPIARRGTTMPPRTPTAAAARTQNNPTTPVSKYTSIPTPAKKQAGGMTTPISKQPTTPYLKDRRQKNPTSNSPISKQNTVPPTTPVNGFSNSRTPLNTHGSNIPFYTPKSTLPNKSSLPSPLQPRDTNIPESSRRLHFGINLSAMAEQENLGMCTPRSHSSAMADATYSFDKNRLAQIKARRNAFQKLLTSPAQRVRMPETSSQPAHTPRRHHVGDENDPNADLSGSDLSVSHSPTRRRVANSLF</sequence>
<feature type="compositionally biased region" description="Polar residues" evidence="1">
    <location>
        <begin position="292"/>
        <end position="315"/>
    </location>
</feature>
<feature type="compositionally biased region" description="Low complexity" evidence="1">
    <location>
        <begin position="129"/>
        <end position="146"/>
    </location>
</feature>
<reference evidence="5" key="3">
    <citation type="journal article" date="2020" name="Curr. Biol.">
        <title>Chromatin organization in early land plants reveals an ancestral association between H3K27me3, transposons, and constitutive heterochromatin.</title>
        <authorList>
            <person name="Montgomery S.A."/>
            <person name="Tanizawa Y."/>
            <person name="Galik B."/>
            <person name="Wang N."/>
            <person name="Ito T."/>
            <person name="Mochizuki T."/>
            <person name="Akimcheva S."/>
            <person name="Bowman J.L."/>
            <person name="Cognat V."/>
            <person name="Marechal-Drouard L."/>
            <person name="Ekker H."/>
            <person name="Hong S.F."/>
            <person name="Kohchi T."/>
            <person name="Lin S.S."/>
            <person name="Liu L.D."/>
            <person name="Nakamura Y."/>
            <person name="Valeeva L.R."/>
            <person name="Shakirov E.V."/>
            <person name="Shippen D.E."/>
            <person name="Wei W.L."/>
            <person name="Yagura M."/>
            <person name="Yamaoka S."/>
            <person name="Yamato K.T."/>
            <person name="Liu C."/>
            <person name="Berger F."/>
        </authorList>
    </citation>
    <scope>NUCLEOTIDE SEQUENCE [LARGE SCALE GENOMIC DNA]</scope>
    <source>
        <strain evidence="5">Tak-1</strain>
    </source>
</reference>
<evidence type="ECO:0000256" key="1">
    <source>
        <dbReference type="SAM" id="MobiDB-lite"/>
    </source>
</evidence>
<feature type="compositionally biased region" description="Low complexity" evidence="1">
    <location>
        <begin position="93"/>
        <end position="107"/>
    </location>
</feature>
<feature type="compositionally biased region" description="Low complexity" evidence="1">
    <location>
        <begin position="158"/>
        <end position="180"/>
    </location>
</feature>
<organism evidence="3 4">
    <name type="scientific">Marchantia polymorpha subsp. ruderalis</name>
    <dbReference type="NCBI Taxonomy" id="1480154"/>
    <lineage>
        <taxon>Eukaryota</taxon>
        <taxon>Viridiplantae</taxon>
        <taxon>Streptophyta</taxon>
        <taxon>Embryophyta</taxon>
        <taxon>Marchantiophyta</taxon>
        <taxon>Marchantiopsida</taxon>
        <taxon>Marchantiidae</taxon>
        <taxon>Marchantiales</taxon>
        <taxon>Marchantiaceae</taxon>
        <taxon>Marchantia</taxon>
    </lineage>
</organism>
<feature type="region of interest" description="Disordered" evidence="1">
    <location>
        <begin position="63"/>
        <end position="316"/>
    </location>
</feature>
<dbReference type="Proteomes" id="UP001162541">
    <property type="component" value="Chromosome 6"/>
</dbReference>
<feature type="region of interest" description="Disordered" evidence="1">
    <location>
        <begin position="375"/>
        <end position="429"/>
    </location>
</feature>
<evidence type="ECO:0000313" key="4">
    <source>
        <dbReference type="Proteomes" id="UP000077202"/>
    </source>
</evidence>
<proteinExistence type="predicted"/>
<feature type="compositionally biased region" description="Polar residues" evidence="1">
    <location>
        <begin position="251"/>
        <end position="285"/>
    </location>
</feature>
<dbReference type="AlphaFoldDB" id="A0A176W1S3"/>
<name>A0A176W1S3_MARPO</name>
<keyword evidence="4" id="KW-1185">Reference proteome</keyword>
<gene>
    <name evidence="3" type="ORF">AXG93_131s1450</name>
    <name evidence="2" type="ORF">Mp_6g17120</name>
</gene>
<evidence type="ECO:0000313" key="5">
    <source>
        <dbReference type="Proteomes" id="UP001162541"/>
    </source>
</evidence>
<reference evidence="2" key="2">
    <citation type="journal article" date="2019" name="Curr. Biol.">
        <title>Chromatin organization in early land plants reveals an ancestral association between H3K27me3, transposons, and constitutive heterochromatin.</title>
        <authorList>
            <person name="Montgomery S.A."/>
            <person name="Tanizawa Y."/>
            <person name="Galik B."/>
            <person name="Wang N."/>
            <person name="Ito T."/>
            <person name="Mochizuki T."/>
            <person name="Akimcheva S."/>
            <person name="Bowman J."/>
            <person name="Cognat V."/>
            <person name="Drouard L."/>
            <person name="Ekker H."/>
            <person name="Houng S."/>
            <person name="Kohchi T."/>
            <person name="Lin S."/>
            <person name="Liu L.D."/>
            <person name="Nakamura Y."/>
            <person name="Valeeva L.R."/>
            <person name="Shakirov E.V."/>
            <person name="Shippen D.E."/>
            <person name="Wei W."/>
            <person name="Yagura M."/>
            <person name="Yamaoka S."/>
            <person name="Yamato K.T."/>
            <person name="Liu C."/>
            <person name="Berger F."/>
        </authorList>
    </citation>
    <scope>NUCLEOTIDE SEQUENCE [LARGE SCALE GENOMIC DNA]</scope>
    <source>
        <strain evidence="2">Tak-1</strain>
    </source>
</reference>
<dbReference type="Proteomes" id="UP000077202">
    <property type="component" value="Unassembled WGS sequence"/>
</dbReference>
<evidence type="ECO:0000313" key="2">
    <source>
        <dbReference type="EMBL" id="BBN15110.1"/>
    </source>
</evidence>
<dbReference type="EMBL" id="LVLJ01002188">
    <property type="protein sequence ID" value="OAE26435.1"/>
    <property type="molecule type" value="Genomic_DNA"/>
</dbReference>
<accession>A0A176W1S3</accession>
<dbReference type="EMBL" id="AP019871">
    <property type="protein sequence ID" value="BBN15110.1"/>
    <property type="molecule type" value="Genomic_DNA"/>
</dbReference>
<feature type="compositionally biased region" description="Basic residues" evidence="1">
    <location>
        <begin position="419"/>
        <end position="429"/>
    </location>
</feature>
<feature type="region of interest" description="Disordered" evidence="1">
    <location>
        <begin position="1"/>
        <end position="46"/>
    </location>
</feature>
<feature type="compositionally biased region" description="Basic and acidic residues" evidence="1">
    <location>
        <begin position="1"/>
        <end position="10"/>
    </location>
</feature>
<feature type="compositionally biased region" description="Polar residues" evidence="1">
    <location>
        <begin position="108"/>
        <end position="128"/>
    </location>
</feature>
<feature type="compositionally biased region" description="Low complexity" evidence="1">
    <location>
        <begin position="188"/>
        <end position="213"/>
    </location>
</feature>
<evidence type="ECO:0000313" key="3">
    <source>
        <dbReference type="EMBL" id="OAE26435.1"/>
    </source>
</evidence>
<reference evidence="3 4" key="1">
    <citation type="submission" date="2016-03" db="EMBL/GenBank/DDBJ databases">
        <title>Mechanisms controlling the formation of the plant cell surface in tip-growing cells are functionally conserved among land plants.</title>
        <authorList>
            <person name="Honkanen S."/>
            <person name="Jones V.A."/>
            <person name="Morieri G."/>
            <person name="Champion C."/>
            <person name="Hetherington A.J."/>
            <person name="Kelly S."/>
            <person name="Saint-Marcoux D."/>
            <person name="Proust H."/>
            <person name="Prescott H."/>
            <person name="Dolan L."/>
        </authorList>
    </citation>
    <scope>NUCLEOTIDE SEQUENCE [LARGE SCALE GENOMIC DNA]</scope>
    <source>
        <strain evidence="4">cv. Tak-1 and cv. Tak-2</strain>
        <tissue evidence="3">Whole gametophyte</tissue>
    </source>
</reference>
<protein>
    <submittedName>
        <fullName evidence="3">Uncharacterized protein</fullName>
    </submittedName>
</protein>